<name>A0A317CNU2_9GAMM</name>
<evidence type="ECO:0000259" key="12">
    <source>
        <dbReference type="Pfam" id="PF00912"/>
    </source>
</evidence>
<dbReference type="InterPro" id="IPR023346">
    <property type="entry name" value="Lysozyme-like_dom_sf"/>
</dbReference>
<comment type="caution">
    <text evidence="13">The sequence shown here is derived from an EMBL/GenBank/DDBJ whole genome shotgun (WGS) entry which is preliminary data.</text>
</comment>
<dbReference type="Pfam" id="PF00912">
    <property type="entry name" value="Transgly"/>
    <property type="match status" value="1"/>
</dbReference>
<evidence type="ECO:0000313" key="14">
    <source>
        <dbReference type="Proteomes" id="UP000245506"/>
    </source>
</evidence>
<dbReference type="EC" id="2.4.99.28" evidence="11"/>
<keyword evidence="14" id="KW-1185">Reference proteome</keyword>
<comment type="pathway">
    <text evidence="11">Cell wall biogenesis; peptidoglycan biosynthesis.</text>
</comment>
<evidence type="ECO:0000256" key="7">
    <source>
        <dbReference type="ARBA" id="ARBA00022984"/>
    </source>
</evidence>
<dbReference type="RefSeq" id="WP_109822366.1">
    <property type="nucleotide sequence ID" value="NZ_QGKL01000015.1"/>
</dbReference>
<protein>
    <recommendedName>
        <fullName evidence="11">Biosynthetic peptidoglycan transglycosylase</fullName>
        <ecNumber evidence="11">2.4.99.28</ecNumber>
    </recommendedName>
    <alternativeName>
        <fullName evidence="11">Glycan polymerase</fullName>
    </alternativeName>
    <alternativeName>
        <fullName evidence="11">Peptidoglycan glycosyltransferase MtgA</fullName>
        <shortName evidence="11">PGT</shortName>
    </alternativeName>
</protein>
<feature type="domain" description="Glycosyl transferase family 51" evidence="12">
    <location>
        <begin position="60"/>
        <end position="225"/>
    </location>
</feature>
<keyword evidence="5 11" id="KW-0812">Transmembrane</keyword>
<sequence length="236" mass="26995">MKPITKRMVQLGKYLLWFICGTILVYLSVLLVFRWVPIPTSAFIHHQNALHNGEPKVYAAANYQWVDWEDIPPALALAVVTAEDQRFPTHWGVDTIELRNAISDMKAGKSVRGASTITQQVAKNLFLWNGRSYVRKGMEMFIGFSLELVWSKRRILEVYLNIAQFAPVTFGVKESSRVLFDKDPMELTRDECAMLAAVLPTPAKSNANEPSETLQKRHTWILFHMDKLGADYLKRI</sequence>
<evidence type="ECO:0000256" key="3">
    <source>
        <dbReference type="ARBA" id="ARBA00022676"/>
    </source>
</evidence>
<proteinExistence type="inferred from homology"/>
<gene>
    <name evidence="11" type="primary">mtgA</name>
    <name evidence="13" type="ORF">DKT75_05160</name>
</gene>
<evidence type="ECO:0000313" key="13">
    <source>
        <dbReference type="EMBL" id="PWQ98000.1"/>
    </source>
</evidence>
<keyword evidence="4 11" id="KW-0808">Transferase</keyword>
<keyword evidence="10 11" id="KW-0961">Cell wall biogenesis/degradation</keyword>
<comment type="function">
    <text evidence="11">Peptidoglycan polymerase that catalyzes glycan chain elongation from lipid-linked precursors.</text>
</comment>
<keyword evidence="9 11" id="KW-0472">Membrane</keyword>
<evidence type="ECO:0000256" key="9">
    <source>
        <dbReference type="ARBA" id="ARBA00023136"/>
    </source>
</evidence>
<dbReference type="EMBL" id="QGKL01000015">
    <property type="protein sequence ID" value="PWQ98000.1"/>
    <property type="molecule type" value="Genomic_DNA"/>
</dbReference>
<comment type="similarity">
    <text evidence="11">Belongs to the glycosyltransferase 51 family.</text>
</comment>
<evidence type="ECO:0000256" key="6">
    <source>
        <dbReference type="ARBA" id="ARBA00022960"/>
    </source>
</evidence>
<dbReference type="OrthoDB" id="9766909at2"/>
<keyword evidence="3 11" id="KW-0328">Glycosyltransferase</keyword>
<keyword evidence="6 11" id="KW-0133">Cell shape</keyword>
<dbReference type="GO" id="GO:0008955">
    <property type="term" value="F:peptidoglycan glycosyltransferase activity"/>
    <property type="evidence" value="ECO:0007669"/>
    <property type="project" value="UniProtKB-UniRule"/>
</dbReference>
<dbReference type="HAMAP" id="MF_00766">
    <property type="entry name" value="PGT_MtgA"/>
    <property type="match status" value="1"/>
</dbReference>
<evidence type="ECO:0000256" key="1">
    <source>
        <dbReference type="ARBA" id="ARBA00022475"/>
    </source>
</evidence>
<dbReference type="InterPro" id="IPR011812">
    <property type="entry name" value="Pep_trsgly"/>
</dbReference>
<keyword evidence="7 11" id="KW-0573">Peptidoglycan synthesis</keyword>
<accession>A0A317CNU2</accession>
<dbReference type="SUPFAM" id="SSF53955">
    <property type="entry name" value="Lysozyme-like"/>
    <property type="match status" value="1"/>
</dbReference>
<dbReference type="Proteomes" id="UP000245506">
    <property type="component" value="Unassembled WGS sequence"/>
</dbReference>
<evidence type="ECO:0000256" key="10">
    <source>
        <dbReference type="ARBA" id="ARBA00023316"/>
    </source>
</evidence>
<dbReference type="GO" id="GO:0016763">
    <property type="term" value="F:pentosyltransferase activity"/>
    <property type="evidence" value="ECO:0007669"/>
    <property type="project" value="InterPro"/>
</dbReference>
<dbReference type="NCBIfam" id="TIGR02070">
    <property type="entry name" value="mono_pep_trsgly"/>
    <property type="match status" value="1"/>
</dbReference>
<keyword evidence="1 11" id="KW-1003">Cell membrane</keyword>
<comment type="catalytic activity">
    <reaction evidence="11">
        <text>[GlcNAc-(1-&gt;4)-Mur2Ac(oyl-L-Ala-gamma-D-Glu-L-Lys-D-Ala-D-Ala)](n)-di-trans,octa-cis-undecaprenyl diphosphate + beta-D-GlcNAc-(1-&gt;4)-Mur2Ac(oyl-L-Ala-gamma-D-Glu-L-Lys-D-Ala-D-Ala)-di-trans,octa-cis-undecaprenyl diphosphate = [GlcNAc-(1-&gt;4)-Mur2Ac(oyl-L-Ala-gamma-D-Glu-L-Lys-D-Ala-D-Ala)](n+1)-di-trans,octa-cis-undecaprenyl diphosphate + di-trans,octa-cis-undecaprenyl diphosphate + H(+)</text>
        <dbReference type="Rhea" id="RHEA:23708"/>
        <dbReference type="Rhea" id="RHEA-COMP:9602"/>
        <dbReference type="Rhea" id="RHEA-COMP:9603"/>
        <dbReference type="ChEBI" id="CHEBI:15378"/>
        <dbReference type="ChEBI" id="CHEBI:58405"/>
        <dbReference type="ChEBI" id="CHEBI:60033"/>
        <dbReference type="ChEBI" id="CHEBI:78435"/>
        <dbReference type="EC" id="2.4.99.28"/>
    </reaction>
</comment>
<evidence type="ECO:0000256" key="8">
    <source>
        <dbReference type="ARBA" id="ARBA00022989"/>
    </source>
</evidence>
<evidence type="ECO:0000256" key="2">
    <source>
        <dbReference type="ARBA" id="ARBA00022519"/>
    </source>
</evidence>
<dbReference type="InterPro" id="IPR036950">
    <property type="entry name" value="PBP_transglycosylase"/>
</dbReference>
<dbReference type="Gene3D" id="1.10.3810.10">
    <property type="entry name" value="Biosynthetic peptidoglycan transglycosylase-like"/>
    <property type="match status" value="1"/>
</dbReference>
<organism evidence="13 14">
    <name type="scientific">Leucothrix arctica</name>
    <dbReference type="NCBI Taxonomy" id="1481894"/>
    <lineage>
        <taxon>Bacteria</taxon>
        <taxon>Pseudomonadati</taxon>
        <taxon>Pseudomonadota</taxon>
        <taxon>Gammaproteobacteria</taxon>
        <taxon>Thiotrichales</taxon>
        <taxon>Thiotrichaceae</taxon>
        <taxon>Leucothrix</taxon>
    </lineage>
</organism>
<keyword evidence="2 11" id="KW-0997">Cell inner membrane</keyword>
<evidence type="ECO:0000256" key="11">
    <source>
        <dbReference type="HAMAP-Rule" id="MF_00766"/>
    </source>
</evidence>
<dbReference type="InterPro" id="IPR001264">
    <property type="entry name" value="Glyco_trans_51"/>
</dbReference>
<feature type="transmembrane region" description="Helical" evidence="11">
    <location>
        <begin position="14"/>
        <end position="36"/>
    </location>
</feature>
<dbReference type="PANTHER" id="PTHR30400">
    <property type="entry name" value="MONOFUNCTIONAL BIOSYNTHETIC PEPTIDOGLYCAN TRANSGLYCOSYLASE"/>
    <property type="match status" value="1"/>
</dbReference>
<dbReference type="AlphaFoldDB" id="A0A317CNU2"/>
<dbReference type="PANTHER" id="PTHR30400:SF0">
    <property type="entry name" value="BIOSYNTHETIC PEPTIDOGLYCAN TRANSGLYCOSYLASE"/>
    <property type="match status" value="1"/>
</dbReference>
<keyword evidence="8 11" id="KW-1133">Transmembrane helix</keyword>
<evidence type="ECO:0000256" key="4">
    <source>
        <dbReference type="ARBA" id="ARBA00022679"/>
    </source>
</evidence>
<dbReference type="GO" id="GO:0009252">
    <property type="term" value="P:peptidoglycan biosynthetic process"/>
    <property type="evidence" value="ECO:0007669"/>
    <property type="project" value="UniProtKB-UniRule"/>
</dbReference>
<comment type="subcellular location">
    <subcellularLocation>
        <location evidence="11">Cell inner membrane</location>
        <topology evidence="11">Single-pass membrane protein</topology>
    </subcellularLocation>
</comment>
<evidence type="ECO:0000256" key="5">
    <source>
        <dbReference type="ARBA" id="ARBA00022692"/>
    </source>
</evidence>
<dbReference type="GO" id="GO:0009274">
    <property type="term" value="C:peptidoglycan-based cell wall"/>
    <property type="evidence" value="ECO:0007669"/>
    <property type="project" value="InterPro"/>
</dbReference>
<reference evidence="13 14" key="1">
    <citation type="submission" date="2018-05" db="EMBL/GenBank/DDBJ databases">
        <title>Leucothrix arctica sp. nov., isolated from Arctic seawater.</title>
        <authorList>
            <person name="Choi A."/>
            <person name="Baek K."/>
        </authorList>
    </citation>
    <scope>NUCLEOTIDE SEQUENCE [LARGE SCALE GENOMIC DNA]</scope>
    <source>
        <strain evidence="13 14">IMCC9719</strain>
    </source>
</reference>
<dbReference type="GO" id="GO:0071555">
    <property type="term" value="P:cell wall organization"/>
    <property type="evidence" value="ECO:0007669"/>
    <property type="project" value="UniProtKB-KW"/>
</dbReference>
<dbReference type="GO" id="GO:0008360">
    <property type="term" value="P:regulation of cell shape"/>
    <property type="evidence" value="ECO:0007669"/>
    <property type="project" value="UniProtKB-KW"/>
</dbReference>
<dbReference type="GO" id="GO:0005886">
    <property type="term" value="C:plasma membrane"/>
    <property type="evidence" value="ECO:0007669"/>
    <property type="project" value="UniProtKB-SubCell"/>
</dbReference>
<dbReference type="UniPathway" id="UPA00219"/>